<dbReference type="HOGENOM" id="CLU_010591_0_0_1"/>
<dbReference type="EMBL" id="KB445571">
    <property type="protein sequence ID" value="EMD94589.1"/>
    <property type="molecule type" value="Genomic_DNA"/>
</dbReference>
<keyword evidence="5" id="KW-1185">Reference proteome</keyword>
<dbReference type="Gene3D" id="3.10.350.10">
    <property type="entry name" value="LysM domain"/>
    <property type="match status" value="1"/>
</dbReference>
<dbReference type="PANTHER" id="PTHR34997">
    <property type="entry name" value="AM15"/>
    <property type="match status" value="1"/>
</dbReference>
<dbReference type="PROSITE" id="PS51782">
    <property type="entry name" value="LYSM"/>
    <property type="match status" value="1"/>
</dbReference>
<organism evidence="4 5">
    <name type="scientific">Cochliobolus heterostrophus (strain C5 / ATCC 48332 / race O)</name>
    <name type="common">Southern corn leaf blight fungus</name>
    <name type="synonym">Bipolaris maydis</name>
    <dbReference type="NCBI Taxonomy" id="701091"/>
    <lineage>
        <taxon>Eukaryota</taxon>
        <taxon>Fungi</taxon>
        <taxon>Dikarya</taxon>
        <taxon>Ascomycota</taxon>
        <taxon>Pezizomycotina</taxon>
        <taxon>Dothideomycetes</taxon>
        <taxon>Pleosporomycetidae</taxon>
        <taxon>Pleosporales</taxon>
        <taxon>Pleosporineae</taxon>
        <taxon>Pleosporaceae</taxon>
        <taxon>Bipolaris</taxon>
    </lineage>
</organism>
<reference evidence="5" key="2">
    <citation type="journal article" date="2013" name="PLoS Genet.">
        <title>Comparative genome structure, secondary metabolite, and effector coding capacity across Cochliobolus pathogens.</title>
        <authorList>
            <person name="Condon B.J."/>
            <person name="Leng Y."/>
            <person name="Wu D."/>
            <person name="Bushley K.E."/>
            <person name="Ohm R.A."/>
            <person name="Otillar R."/>
            <person name="Martin J."/>
            <person name="Schackwitz W."/>
            <person name="Grimwood J."/>
            <person name="MohdZainudin N."/>
            <person name="Xue C."/>
            <person name="Wang R."/>
            <person name="Manning V.A."/>
            <person name="Dhillon B."/>
            <person name="Tu Z.J."/>
            <person name="Steffenson B.J."/>
            <person name="Salamov A."/>
            <person name="Sun H."/>
            <person name="Lowry S."/>
            <person name="LaButti K."/>
            <person name="Han J."/>
            <person name="Copeland A."/>
            <person name="Lindquist E."/>
            <person name="Barry K."/>
            <person name="Schmutz J."/>
            <person name="Baker S.E."/>
            <person name="Ciuffetti L.M."/>
            <person name="Grigoriev I.V."/>
            <person name="Zhong S."/>
            <person name="Turgeon B.G."/>
        </authorList>
    </citation>
    <scope>NUCLEOTIDE SEQUENCE [LARGE SCALE GENOMIC DNA]</scope>
    <source>
        <strain evidence="5">C5 / ATCC 48332 / race O</strain>
    </source>
</reference>
<evidence type="ECO:0000256" key="1">
    <source>
        <dbReference type="ARBA" id="ARBA00022669"/>
    </source>
</evidence>
<proteinExistence type="predicted"/>
<dbReference type="PANTHER" id="PTHR34997:SF1">
    <property type="entry name" value="PEPTIDOGLYCAN-BINDING LYSIN DOMAIN"/>
    <property type="match status" value="1"/>
</dbReference>
<evidence type="ECO:0000256" key="2">
    <source>
        <dbReference type="ARBA" id="ARBA00023026"/>
    </source>
</evidence>
<dbReference type="Proteomes" id="UP000016936">
    <property type="component" value="Unassembled WGS sequence"/>
</dbReference>
<dbReference type="Pfam" id="PF01476">
    <property type="entry name" value="LysM"/>
    <property type="match status" value="2"/>
</dbReference>
<keyword evidence="1" id="KW-0147">Chitin-binding</keyword>
<dbReference type="CDD" id="cd00118">
    <property type="entry name" value="LysM"/>
    <property type="match status" value="1"/>
</dbReference>
<dbReference type="eggNOG" id="ENOG502SX4Z">
    <property type="taxonomic scope" value="Eukaryota"/>
</dbReference>
<evidence type="ECO:0000313" key="4">
    <source>
        <dbReference type="EMBL" id="EMD94589.1"/>
    </source>
</evidence>
<dbReference type="InterPro" id="IPR052210">
    <property type="entry name" value="LysM1-like"/>
</dbReference>
<dbReference type="GO" id="GO:0008061">
    <property type="term" value="F:chitin binding"/>
    <property type="evidence" value="ECO:0007669"/>
    <property type="project" value="UniProtKB-KW"/>
</dbReference>
<accession>M2U7T6</accession>
<sequence length="295" mass="32015">CANFPTSGTLCIPTNQRCKTYTVKSGDTCAKIADANKVAWVQIVSWNPVFGEDCTKVKSYVGYPICISTPGGDWVNPSPVPITSEATTPLSSMPGTVASLLPRPTNTGFINGSDEWHYTYGNGTRLDCITYVNGSDFGASASCADVAKDAGVNATDIAEWNQLNDPCMLNGNLTYCVQRMKQNFTSSMTQYCNLQDTATYGMSCQQFVALWAIDSKRLNDWNPGVGPNCENWMPGRTYCVMARHFRQPGILAACSKFVTANETGRLSNPCGLIEQANGIAHGRFVAWNPAVFNNC</sequence>
<keyword evidence="2" id="KW-0843">Virulence</keyword>
<dbReference type="OrthoDB" id="5985073at2759"/>
<dbReference type="OMA" id="WAMANNT"/>
<dbReference type="SMART" id="SM00257">
    <property type="entry name" value="LysM"/>
    <property type="match status" value="1"/>
</dbReference>
<dbReference type="InterPro" id="IPR036779">
    <property type="entry name" value="LysM_dom_sf"/>
</dbReference>
<reference evidence="4 5" key="1">
    <citation type="journal article" date="2012" name="PLoS Pathog.">
        <title>Diverse lifestyles and strategies of plant pathogenesis encoded in the genomes of eighteen Dothideomycetes fungi.</title>
        <authorList>
            <person name="Ohm R.A."/>
            <person name="Feau N."/>
            <person name="Henrissat B."/>
            <person name="Schoch C.L."/>
            <person name="Horwitz B.A."/>
            <person name="Barry K.W."/>
            <person name="Condon B.J."/>
            <person name="Copeland A.C."/>
            <person name="Dhillon B."/>
            <person name="Glaser F."/>
            <person name="Hesse C.N."/>
            <person name="Kosti I."/>
            <person name="LaButti K."/>
            <person name="Lindquist E.A."/>
            <person name="Lucas S."/>
            <person name="Salamov A.A."/>
            <person name="Bradshaw R.E."/>
            <person name="Ciuffetti L."/>
            <person name="Hamelin R.C."/>
            <person name="Kema G.H.J."/>
            <person name="Lawrence C."/>
            <person name="Scott J.A."/>
            <person name="Spatafora J.W."/>
            <person name="Turgeon B.G."/>
            <person name="de Wit P.J.G.M."/>
            <person name="Zhong S."/>
            <person name="Goodwin S.B."/>
            <person name="Grigoriev I.V."/>
        </authorList>
    </citation>
    <scope>NUCLEOTIDE SEQUENCE [LARGE SCALE GENOMIC DNA]</scope>
    <source>
        <strain evidence="5">C5 / ATCC 48332 / race O</strain>
    </source>
</reference>
<evidence type="ECO:0000259" key="3">
    <source>
        <dbReference type="PROSITE" id="PS51782"/>
    </source>
</evidence>
<feature type="domain" description="LysM" evidence="3">
    <location>
        <begin position="19"/>
        <end position="67"/>
    </location>
</feature>
<dbReference type="AlphaFoldDB" id="M2U7T6"/>
<feature type="non-terminal residue" evidence="4">
    <location>
        <position position="1"/>
    </location>
</feature>
<dbReference type="STRING" id="701091.M2U7T6"/>
<dbReference type="SUPFAM" id="SSF54106">
    <property type="entry name" value="LysM domain"/>
    <property type="match status" value="1"/>
</dbReference>
<feature type="non-terminal residue" evidence="4">
    <location>
        <position position="295"/>
    </location>
</feature>
<name>M2U7T6_COCH5</name>
<evidence type="ECO:0000313" key="5">
    <source>
        <dbReference type="Proteomes" id="UP000016936"/>
    </source>
</evidence>
<gene>
    <name evidence="4" type="ORF">COCHEDRAFT_1064498</name>
</gene>
<protein>
    <recommendedName>
        <fullName evidence="3">LysM domain-containing protein</fullName>
    </recommendedName>
</protein>
<dbReference type="InterPro" id="IPR018392">
    <property type="entry name" value="LysM"/>
</dbReference>